<evidence type="ECO:0000256" key="9">
    <source>
        <dbReference type="RuleBase" id="RU003640"/>
    </source>
</evidence>
<dbReference type="GO" id="GO:0030964">
    <property type="term" value="C:NADH dehydrogenase complex"/>
    <property type="evidence" value="ECO:0007669"/>
    <property type="project" value="TreeGrafter"/>
</dbReference>
<sequence>MVMVLISVICSSAVGLVIFGLGLVLGVSKSNLKSLSSPFECGFDPVGGSRVGFSLRFFVIMIIFVIFDFETVLLIPSVLWLKEGLVSNWSMFCFISFLVMLLIGVFFELKEGALQWKG</sequence>
<dbReference type="Pfam" id="PF00507">
    <property type="entry name" value="Oxidored_q4"/>
    <property type="match status" value="1"/>
</dbReference>
<geneLocation type="mitochondrion" evidence="10"/>
<evidence type="ECO:0000256" key="6">
    <source>
        <dbReference type="ARBA" id="ARBA00022989"/>
    </source>
</evidence>
<dbReference type="InterPro" id="IPR038430">
    <property type="entry name" value="NDAH_ubi_oxred_su3_sf"/>
</dbReference>
<gene>
    <name evidence="10" type="primary">ND3</name>
</gene>
<dbReference type="GO" id="GO:0031966">
    <property type="term" value="C:mitochondrial membrane"/>
    <property type="evidence" value="ECO:0007669"/>
    <property type="project" value="UniProtKB-SubCell"/>
</dbReference>
<dbReference type="PANTHER" id="PTHR11058">
    <property type="entry name" value="NADH-UBIQUINONE OXIDOREDUCTASE CHAIN 3"/>
    <property type="match status" value="1"/>
</dbReference>
<comment type="function">
    <text evidence="9">Core subunit of the mitochondrial membrane respiratory chain NADH dehydrogenase (Complex I) which catalyzes electron transfer from NADH through the respiratory chain, using ubiquinone as an electron acceptor. Essential for the catalytic activity of complex I.</text>
</comment>
<organism evidence="10">
    <name type="scientific">Unio delphinus</name>
    <dbReference type="NCBI Taxonomy" id="461120"/>
    <lineage>
        <taxon>Eukaryota</taxon>
        <taxon>Metazoa</taxon>
        <taxon>Spiralia</taxon>
        <taxon>Lophotrochozoa</taxon>
        <taxon>Mollusca</taxon>
        <taxon>Bivalvia</taxon>
        <taxon>Autobranchia</taxon>
        <taxon>Heteroconchia</taxon>
        <taxon>Palaeoheterodonta</taxon>
        <taxon>Unionida</taxon>
        <taxon>Unionoidea</taxon>
        <taxon>Unionidae</taxon>
        <taxon>Unioninae</taxon>
        <taxon>Unio</taxon>
    </lineage>
</organism>
<evidence type="ECO:0000256" key="2">
    <source>
        <dbReference type="ARBA" id="ARBA00008472"/>
    </source>
</evidence>
<evidence type="ECO:0000256" key="5">
    <source>
        <dbReference type="ARBA" id="ARBA00022692"/>
    </source>
</evidence>
<keyword evidence="6 9" id="KW-1133">Transmembrane helix</keyword>
<feature type="transmembrane region" description="Helical" evidence="9">
    <location>
        <begin position="57"/>
        <end position="80"/>
    </location>
</feature>
<reference evidence="10" key="1">
    <citation type="submission" date="2015-07" db="EMBL/GenBank/DDBJ databases">
        <title>The complete maternally and paternally inherited mitochondrial genomes of the freshwater mussel Unio delphinus (Bivalvia: Unionidae) and implications for Unionidae taxonomy.</title>
        <authorList>
            <person name="Fonseca M.M."/>
            <person name="Lopes-Lima M."/>
            <person name="Eackles M.S."/>
            <person name="King T.L."/>
            <person name="Froufe E."/>
        </authorList>
    </citation>
    <scope>NUCLEOTIDE SEQUENCE</scope>
    <source>
        <tissue evidence="10">Gonads</tissue>
    </source>
</reference>
<dbReference type="AlphaFoldDB" id="A0A1P8AFY2"/>
<keyword evidence="9" id="KW-0679">Respiratory chain</keyword>
<comment type="similarity">
    <text evidence="2 9">Belongs to the complex I subunit 3 family.</text>
</comment>
<keyword evidence="4 9" id="KW-0813">Transport</keyword>
<evidence type="ECO:0000256" key="1">
    <source>
        <dbReference type="ARBA" id="ARBA00004370"/>
    </source>
</evidence>
<keyword evidence="9" id="KW-0249">Electron transport</keyword>
<keyword evidence="5 9" id="KW-0812">Transmembrane</keyword>
<keyword evidence="9" id="KW-1278">Translocase</keyword>
<dbReference type="GO" id="GO:0008137">
    <property type="term" value="F:NADH dehydrogenase (ubiquinone) activity"/>
    <property type="evidence" value="ECO:0007669"/>
    <property type="project" value="UniProtKB-UniRule"/>
</dbReference>
<evidence type="ECO:0000256" key="3">
    <source>
        <dbReference type="ARBA" id="ARBA00021007"/>
    </source>
</evidence>
<dbReference type="PANTHER" id="PTHR11058:SF9">
    <property type="entry name" value="NADH-UBIQUINONE OXIDOREDUCTASE CHAIN 3"/>
    <property type="match status" value="1"/>
</dbReference>
<dbReference type="EMBL" id="KT326918">
    <property type="protein sequence ID" value="AMX22416.1"/>
    <property type="molecule type" value="Genomic_DNA"/>
</dbReference>
<dbReference type="Gene3D" id="1.20.58.1610">
    <property type="entry name" value="NADH:ubiquinone/plastoquinone oxidoreductase, chain 3"/>
    <property type="match status" value="1"/>
</dbReference>
<evidence type="ECO:0000313" key="10">
    <source>
        <dbReference type="EMBL" id="AMX22416.1"/>
    </source>
</evidence>
<comment type="subcellular location">
    <subcellularLocation>
        <location evidence="1">Membrane</location>
    </subcellularLocation>
    <subcellularLocation>
        <location evidence="9">Mitochondrion membrane</location>
        <topology evidence="9">Multi-pass membrane protein</topology>
    </subcellularLocation>
</comment>
<proteinExistence type="inferred from homology"/>
<feature type="transmembrane region" description="Helical" evidence="9">
    <location>
        <begin position="86"/>
        <end position="107"/>
    </location>
</feature>
<accession>A0A1P8AFY2</accession>
<evidence type="ECO:0000256" key="4">
    <source>
        <dbReference type="ARBA" id="ARBA00022448"/>
    </source>
</evidence>
<evidence type="ECO:0000256" key="8">
    <source>
        <dbReference type="ARBA" id="ARBA00049551"/>
    </source>
</evidence>
<dbReference type="EC" id="7.1.1.2" evidence="9"/>
<keyword evidence="7 9" id="KW-0472">Membrane</keyword>
<dbReference type="InterPro" id="IPR000440">
    <property type="entry name" value="NADH_UbQ/plastoQ_OxRdtase_su3"/>
</dbReference>
<keyword evidence="9 10" id="KW-0496">Mitochondrion</keyword>
<feature type="transmembrane region" description="Helical" evidence="9">
    <location>
        <begin position="6"/>
        <end position="27"/>
    </location>
</feature>
<name>A0A1P8AFY2_9BIVA</name>
<keyword evidence="9" id="KW-0830">Ubiquinone</keyword>
<comment type="catalytic activity">
    <reaction evidence="8 9">
        <text>a ubiquinone + NADH + 5 H(+)(in) = a ubiquinol + NAD(+) + 4 H(+)(out)</text>
        <dbReference type="Rhea" id="RHEA:29091"/>
        <dbReference type="Rhea" id="RHEA-COMP:9565"/>
        <dbReference type="Rhea" id="RHEA-COMP:9566"/>
        <dbReference type="ChEBI" id="CHEBI:15378"/>
        <dbReference type="ChEBI" id="CHEBI:16389"/>
        <dbReference type="ChEBI" id="CHEBI:17976"/>
        <dbReference type="ChEBI" id="CHEBI:57540"/>
        <dbReference type="ChEBI" id="CHEBI:57945"/>
        <dbReference type="EC" id="7.1.1.2"/>
    </reaction>
</comment>
<keyword evidence="9" id="KW-0520">NAD</keyword>
<evidence type="ECO:0000256" key="7">
    <source>
        <dbReference type="ARBA" id="ARBA00023136"/>
    </source>
</evidence>
<protein>
    <recommendedName>
        <fullName evidence="3 9">NADH-ubiquinone oxidoreductase chain 3</fullName>
        <ecNumber evidence="9">7.1.1.2</ecNumber>
    </recommendedName>
</protein>